<keyword evidence="1" id="KW-0732">Signal</keyword>
<protein>
    <recommendedName>
        <fullName evidence="4">Secreted protein</fullName>
    </recommendedName>
</protein>
<evidence type="ECO:0000256" key="1">
    <source>
        <dbReference type="SAM" id="SignalP"/>
    </source>
</evidence>
<dbReference type="AlphaFoldDB" id="A0A4P9W3B7"/>
<organism evidence="2 3">
    <name type="scientific">Blyttiomyces helicus</name>
    <dbReference type="NCBI Taxonomy" id="388810"/>
    <lineage>
        <taxon>Eukaryota</taxon>
        <taxon>Fungi</taxon>
        <taxon>Fungi incertae sedis</taxon>
        <taxon>Chytridiomycota</taxon>
        <taxon>Chytridiomycota incertae sedis</taxon>
        <taxon>Chytridiomycetes</taxon>
        <taxon>Chytridiomycetes incertae sedis</taxon>
        <taxon>Blyttiomyces</taxon>
    </lineage>
</organism>
<gene>
    <name evidence="2" type="ORF">BDK51DRAFT_43117</name>
</gene>
<accession>A0A4P9W3B7</accession>
<dbReference type="Proteomes" id="UP000269721">
    <property type="component" value="Unassembled WGS sequence"/>
</dbReference>
<evidence type="ECO:0000313" key="3">
    <source>
        <dbReference type="Proteomes" id="UP000269721"/>
    </source>
</evidence>
<feature type="chain" id="PRO_5020495558" description="Secreted protein" evidence="1">
    <location>
        <begin position="25"/>
        <end position="116"/>
    </location>
</feature>
<evidence type="ECO:0000313" key="2">
    <source>
        <dbReference type="EMBL" id="RKO86292.1"/>
    </source>
</evidence>
<keyword evidence="3" id="KW-1185">Reference proteome</keyword>
<reference evidence="3" key="1">
    <citation type="journal article" date="2018" name="Nat. Microbiol.">
        <title>Leveraging single-cell genomics to expand the fungal tree of life.</title>
        <authorList>
            <person name="Ahrendt S.R."/>
            <person name="Quandt C.A."/>
            <person name="Ciobanu D."/>
            <person name="Clum A."/>
            <person name="Salamov A."/>
            <person name="Andreopoulos B."/>
            <person name="Cheng J.F."/>
            <person name="Woyke T."/>
            <person name="Pelin A."/>
            <person name="Henrissat B."/>
            <person name="Reynolds N.K."/>
            <person name="Benny G.L."/>
            <person name="Smith M.E."/>
            <person name="James T.Y."/>
            <person name="Grigoriev I.V."/>
        </authorList>
    </citation>
    <scope>NUCLEOTIDE SEQUENCE [LARGE SCALE GENOMIC DNA]</scope>
</reference>
<dbReference type="EMBL" id="KZ998322">
    <property type="protein sequence ID" value="RKO86292.1"/>
    <property type="molecule type" value="Genomic_DNA"/>
</dbReference>
<name>A0A4P9W3B7_9FUNG</name>
<proteinExistence type="predicted"/>
<sequence length="116" mass="12503">MNMNTLFLAASAALLCFLVPSASAGSRTSFGSQTSTLLYVLGSPRLLCICLTRSHLQLQTGASPPRRATTLAIEERRPEREGAGWKPPSTDASLGHIAAYPPSYRVFYAVADHPRL</sequence>
<evidence type="ECO:0008006" key="4">
    <source>
        <dbReference type="Google" id="ProtNLM"/>
    </source>
</evidence>
<feature type="signal peptide" evidence="1">
    <location>
        <begin position="1"/>
        <end position="24"/>
    </location>
</feature>